<accession>A0A543JAB9</accession>
<sequence>MARKQRDERNGRVGLARWRLREGDSAVLAGRLPEAADLYAVAAYELDGLDPGDREVATLLAHALAGHGRVDVELGNAHRALETLANALELVEPNSALHATVLCCRACALRDTGAVDDALRAFTAALAIQRQADRTGEAVVGTLTELSRTLRSRGEVRAAERAAREAVEVAERIEPGGFAAGVGHHVLRQALDDLGRAGEAEVHLARSIDLLLRHAPAAVVTADAVDRWCEAALSREGANDALPCVDRQLAVIEPRAPGAPVVGVLRLWRGIGLAALGSDEADAEAWREFAHAERVLAGHPDQAARVARVRAERAALLSRHAR</sequence>
<evidence type="ECO:0000313" key="1">
    <source>
        <dbReference type="EMBL" id="TQM79780.1"/>
    </source>
</evidence>
<protein>
    <submittedName>
        <fullName evidence="1">Uncharacterized protein</fullName>
    </submittedName>
</protein>
<reference evidence="1 2" key="1">
    <citation type="submission" date="2019-06" db="EMBL/GenBank/DDBJ databases">
        <title>Sequencing the genomes of 1000 actinobacteria strains.</title>
        <authorList>
            <person name="Klenk H.-P."/>
        </authorList>
    </citation>
    <scope>NUCLEOTIDE SEQUENCE [LARGE SCALE GENOMIC DNA]</scope>
    <source>
        <strain evidence="1 2">DSM 45456</strain>
    </source>
</reference>
<gene>
    <name evidence="1" type="ORF">FHX81_2090</name>
</gene>
<dbReference type="RefSeq" id="WP_141977310.1">
    <property type="nucleotide sequence ID" value="NZ_VFPP01000001.1"/>
</dbReference>
<dbReference type="AlphaFoldDB" id="A0A543JAB9"/>
<evidence type="ECO:0000313" key="2">
    <source>
        <dbReference type="Proteomes" id="UP000316628"/>
    </source>
</evidence>
<name>A0A543JAB9_9PSEU</name>
<dbReference type="SUPFAM" id="SSF48452">
    <property type="entry name" value="TPR-like"/>
    <property type="match status" value="1"/>
</dbReference>
<dbReference type="EMBL" id="VFPP01000001">
    <property type="protein sequence ID" value="TQM79780.1"/>
    <property type="molecule type" value="Genomic_DNA"/>
</dbReference>
<keyword evidence="2" id="KW-1185">Reference proteome</keyword>
<dbReference type="Proteomes" id="UP000316628">
    <property type="component" value="Unassembled WGS sequence"/>
</dbReference>
<comment type="caution">
    <text evidence="1">The sequence shown here is derived from an EMBL/GenBank/DDBJ whole genome shotgun (WGS) entry which is preliminary data.</text>
</comment>
<dbReference type="Gene3D" id="1.25.40.10">
    <property type="entry name" value="Tetratricopeptide repeat domain"/>
    <property type="match status" value="1"/>
</dbReference>
<organism evidence="1 2">
    <name type="scientific">Saccharothrix saharensis</name>
    <dbReference type="NCBI Taxonomy" id="571190"/>
    <lineage>
        <taxon>Bacteria</taxon>
        <taxon>Bacillati</taxon>
        <taxon>Actinomycetota</taxon>
        <taxon>Actinomycetes</taxon>
        <taxon>Pseudonocardiales</taxon>
        <taxon>Pseudonocardiaceae</taxon>
        <taxon>Saccharothrix</taxon>
    </lineage>
</organism>
<dbReference type="InterPro" id="IPR011990">
    <property type="entry name" value="TPR-like_helical_dom_sf"/>
</dbReference>
<dbReference type="OrthoDB" id="3669845at2"/>
<proteinExistence type="predicted"/>